<feature type="compositionally biased region" description="Polar residues" evidence="6">
    <location>
        <begin position="36"/>
        <end position="55"/>
    </location>
</feature>
<dbReference type="PANTHER" id="PTHR16650:SF9">
    <property type="entry name" value="LEBERCILIN-LIKE PROTEIN"/>
    <property type="match status" value="1"/>
</dbReference>
<evidence type="ECO:0000256" key="4">
    <source>
        <dbReference type="ARBA" id="ARBA00041402"/>
    </source>
</evidence>
<feature type="coiled-coil region" evidence="5">
    <location>
        <begin position="199"/>
        <end position="229"/>
    </location>
</feature>
<evidence type="ECO:0000259" key="7">
    <source>
        <dbReference type="Pfam" id="PF15619"/>
    </source>
</evidence>
<name>A0A7N4PE24_SARHA</name>
<feature type="compositionally biased region" description="Polar residues" evidence="6">
    <location>
        <begin position="547"/>
        <end position="583"/>
    </location>
</feature>
<dbReference type="GO" id="GO:0042073">
    <property type="term" value="P:intraciliary transport"/>
    <property type="evidence" value="ECO:0007669"/>
    <property type="project" value="TreeGrafter"/>
</dbReference>
<dbReference type="Pfam" id="PF15619">
    <property type="entry name" value="Lebercilin"/>
    <property type="match status" value="1"/>
</dbReference>
<feature type="region of interest" description="Disordered" evidence="6">
    <location>
        <begin position="633"/>
        <end position="660"/>
    </location>
</feature>
<dbReference type="AlphaFoldDB" id="A0A7N4PE24"/>
<feature type="coiled-coil region" evidence="5">
    <location>
        <begin position="256"/>
        <end position="283"/>
    </location>
</feature>
<dbReference type="GO" id="GO:0005930">
    <property type="term" value="C:axoneme"/>
    <property type="evidence" value="ECO:0007669"/>
    <property type="project" value="TreeGrafter"/>
</dbReference>
<feature type="region of interest" description="Disordered" evidence="6">
    <location>
        <begin position="15"/>
        <end position="55"/>
    </location>
</feature>
<evidence type="ECO:0000256" key="3">
    <source>
        <dbReference type="ARBA" id="ARBA00041189"/>
    </source>
</evidence>
<protein>
    <recommendedName>
        <fullName evidence="3">Lebercilin-like protein</fullName>
    </recommendedName>
    <alternativeName>
        <fullName evidence="4">Leber congenital amaurosis 5-like protein</fullName>
    </alternativeName>
</protein>
<dbReference type="CTD" id="150082"/>
<dbReference type="KEGG" id="shr:100930179"/>
<dbReference type="FunCoup" id="A0A7N4PE24">
    <property type="interactions" value="48"/>
</dbReference>
<reference evidence="8" key="2">
    <citation type="submission" date="2025-08" db="UniProtKB">
        <authorList>
            <consortium name="Ensembl"/>
        </authorList>
    </citation>
    <scope>IDENTIFICATION</scope>
</reference>
<dbReference type="RefSeq" id="XP_031815059.1">
    <property type="nucleotide sequence ID" value="XM_031959199.1"/>
</dbReference>
<dbReference type="PANTHER" id="PTHR16650">
    <property type="entry name" value="C21ORF13-RELATED"/>
    <property type="match status" value="1"/>
</dbReference>
<evidence type="ECO:0000256" key="5">
    <source>
        <dbReference type="SAM" id="Coils"/>
    </source>
</evidence>
<feature type="domain" description="Lebercilin" evidence="7">
    <location>
        <begin position="139"/>
        <end position="330"/>
    </location>
</feature>
<organism evidence="8 9">
    <name type="scientific">Sarcophilus harrisii</name>
    <name type="common">Tasmanian devil</name>
    <name type="synonym">Sarcophilus laniarius</name>
    <dbReference type="NCBI Taxonomy" id="9305"/>
    <lineage>
        <taxon>Eukaryota</taxon>
        <taxon>Metazoa</taxon>
        <taxon>Chordata</taxon>
        <taxon>Craniata</taxon>
        <taxon>Vertebrata</taxon>
        <taxon>Euteleostomi</taxon>
        <taxon>Mammalia</taxon>
        <taxon>Metatheria</taxon>
        <taxon>Dasyuromorphia</taxon>
        <taxon>Dasyuridae</taxon>
        <taxon>Sarcophilus</taxon>
    </lineage>
</organism>
<evidence type="ECO:0000256" key="6">
    <source>
        <dbReference type="SAM" id="MobiDB-lite"/>
    </source>
</evidence>
<dbReference type="OrthoDB" id="2123794at2759"/>
<reference evidence="8 9" key="1">
    <citation type="journal article" date="2011" name="Proc. Natl. Acad. Sci. U.S.A.">
        <title>Genetic diversity and population structure of the endangered marsupial Sarcophilus harrisii (Tasmanian devil).</title>
        <authorList>
            <person name="Miller W."/>
            <person name="Hayes V.M."/>
            <person name="Ratan A."/>
            <person name="Petersen D.C."/>
            <person name="Wittekindt N.E."/>
            <person name="Miller J."/>
            <person name="Walenz B."/>
            <person name="Knight J."/>
            <person name="Qi J."/>
            <person name="Zhao F."/>
            <person name="Wang Q."/>
            <person name="Bedoya-Reina O.C."/>
            <person name="Katiyar N."/>
            <person name="Tomsho L.P."/>
            <person name="Kasson L.M."/>
            <person name="Hardie R.A."/>
            <person name="Woodbridge P."/>
            <person name="Tindall E.A."/>
            <person name="Bertelsen M.F."/>
            <person name="Dixon D."/>
            <person name="Pyecroft S."/>
            <person name="Helgen K.M."/>
            <person name="Lesk A.M."/>
            <person name="Pringle T.H."/>
            <person name="Patterson N."/>
            <person name="Zhang Y."/>
            <person name="Kreiss A."/>
            <person name="Woods G.M."/>
            <person name="Jones M.E."/>
            <person name="Schuster S.C."/>
        </authorList>
    </citation>
    <scope>NUCLEOTIDE SEQUENCE [LARGE SCALE GENOMIC DNA]</scope>
</reference>
<evidence type="ECO:0000256" key="2">
    <source>
        <dbReference type="ARBA" id="ARBA00023054"/>
    </source>
</evidence>
<dbReference type="GeneTree" id="ENSGT00560000077266"/>
<dbReference type="RefSeq" id="XP_031815056.1">
    <property type="nucleotide sequence ID" value="XM_031959196.1"/>
</dbReference>
<dbReference type="Proteomes" id="UP000007648">
    <property type="component" value="Unassembled WGS sequence"/>
</dbReference>
<dbReference type="GeneID" id="100930179"/>
<dbReference type="InterPro" id="IPR028933">
    <property type="entry name" value="Lebercilin_dom"/>
</dbReference>
<dbReference type="Ensembl" id="ENSSHAT00000027146.1">
    <property type="protein sequence ID" value="ENSSHAP00000036946.1"/>
    <property type="gene ID" value="ENSSHAG00000002464.2"/>
</dbReference>
<dbReference type="InterPro" id="IPR026188">
    <property type="entry name" value="Lebercilin-like"/>
</dbReference>
<sequence length="709" mass="81409">MSLIDATSVDDHFHHAVLEDSSKPTESKRNLGTGDFSRNSNNSTGSIDYSRTQGSSGNFSSHYDYSEDFVSEYSATAVNGSCVELFEKKVKKEEKKKKNVCNVAHQKGFKEISPEKMQNWNTALTSQISIITQKRDAMAHRIMSARLHKIKELKNELADIHRKLEATVLENQLLKRLQFRHLKAIGKYENSQNNLPQLMAKHHSEVKNLRQLLRKSQEKERNVSRKLRDTDSELLKTKDSLLTLQKLSEDKNLAEREELTQKLSALSTKMEANDKRIQSLERQLRLNSSAFSRQLAAENRKTITAKNATKNLQMEVKCLQQKLKEKDRELDIRNIYTNRFLKNLYDKDEQLKGNHEKTTESFKVSSPTTSIQAEKKYHLFPCIVPHHLKENRGDSVSLLIKEEKGIGNDAEKEETIHVSREVIHDVYKLPNKEDPEKIYKDLLKEDIHREVQTPQESNGRQREKIFLEKIPNLLKEEQATSAQTKHLITPLRENNQHPNVRKENLKSSVSTHDTDELNNKYVIQNSKIPLRQRKHYSFTETIENLHNGIPTSGTSGLGTTRNSQIVNKQQGNTTDLKTENSVSRYEPSFGKSSKTKAKDSSSEKNGNCTNTALRDKKNNLMEELFGSDCVLKNNPTNTDLKSPNKEKESLENDRMQDPHNYRSSTINAFGDSKYANIIYSGLCQNSVRKNSFVRETDEGNLKRSNKTRK</sequence>
<proteinExistence type="inferred from homology"/>
<feature type="region of interest" description="Disordered" evidence="6">
    <location>
        <begin position="547"/>
        <end position="614"/>
    </location>
</feature>
<feature type="compositionally biased region" description="Basic and acidic residues" evidence="6">
    <location>
        <begin position="642"/>
        <end position="660"/>
    </location>
</feature>
<accession>A0A7N4PE24</accession>
<evidence type="ECO:0000256" key="1">
    <source>
        <dbReference type="ARBA" id="ARBA00010229"/>
    </source>
</evidence>
<feature type="compositionally biased region" description="Basic and acidic residues" evidence="6">
    <location>
        <begin position="15"/>
        <end position="29"/>
    </location>
</feature>
<gene>
    <name evidence="8" type="primary">LCA5L</name>
</gene>
<keyword evidence="9" id="KW-1185">Reference proteome</keyword>
<keyword evidence="2 5" id="KW-0175">Coiled coil</keyword>
<evidence type="ECO:0000313" key="8">
    <source>
        <dbReference type="Ensembl" id="ENSSHAP00000036946.1"/>
    </source>
</evidence>
<comment type="similarity">
    <text evidence="1">Belongs to the LCA5 family.</text>
</comment>
<reference evidence="8" key="3">
    <citation type="submission" date="2025-09" db="UniProtKB">
        <authorList>
            <consortium name="Ensembl"/>
        </authorList>
    </citation>
    <scope>IDENTIFICATION</scope>
</reference>
<dbReference type="RefSeq" id="XP_031815057.1">
    <property type="nucleotide sequence ID" value="XM_031959197.1"/>
</dbReference>
<evidence type="ECO:0000313" key="9">
    <source>
        <dbReference type="Proteomes" id="UP000007648"/>
    </source>
</evidence>
<dbReference type="InParanoid" id="A0A7N4PE24"/>